<dbReference type="Gene3D" id="2.120.10.30">
    <property type="entry name" value="TolB, C-terminal domain"/>
    <property type="match status" value="2"/>
</dbReference>
<dbReference type="InterPro" id="IPR029058">
    <property type="entry name" value="AB_hydrolase_fold"/>
</dbReference>
<dbReference type="PANTHER" id="PTHR42776:SF13">
    <property type="entry name" value="DIPEPTIDYL-PEPTIDASE 5"/>
    <property type="match status" value="1"/>
</dbReference>
<dbReference type="RefSeq" id="WP_345393009.1">
    <property type="nucleotide sequence ID" value="NZ_BAABHG010000005.1"/>
</dbReference>
<evidence type="ECO:0000313" key="4">
    <source>
        <dbReference type="EMBL" id="MFD2462896.1"/>
    </source>
</evidence>
<dbReference type="Gene3D" id="3.40.50.1820">
    <property type="entry name" value="alpha/beta hydrolase"/>
    <property type="match status" value="1"/>
</dbReference>
<keyword evidence="2" id="KW-0378">Hydrolase</keyword>
<evidence type="ECO:0000256" key="2">
    <source>
        <dbReference type="ARBA" id="ARBA00022801"/>
    </source>
</evidence>
<dbReference type="InterPro" id="IPR011042">
    <property type="entry name" value="6-blade_b-propeller_TolB-like"/>
</dbReference>
<dbReference type="EMBL" id="JBHUKU010000020">
    <property type="protein sequence ID" value="MFD2462896.1"/>
    <property type="molecule type" value="Genomic_DNA"/>
</dbReference>
<evidence type="ECO:0000313" key="5">
    <source>
        <dbReference type="Proteomes" id="UP001597419"/>
    </source>
</evidence>
<evidence type="ECO:0000256" key="1">
    <source>
        <dbReference type="ARBA" id="ARBA00022729"/>
    </source>
</evidence>
<sequence length="669" mass="72294">MFASEDPATTFTDLDSYLDIPRAAGLWLSPDGRRLVIGAATPDHTRDRFVTALWEISPDGTRPARRLTRSAEGESGAAFTPTGDLVFVSARPHPVTGATTASPWLLPAHGGEARPLATPPGDARGVVISETGTVVFGSPAPSSPEAGEARAAARVSAILHERFPIGFWDHDLGPERTRLFAAGLTGAEQPLPLTDLTGHVGRALDDETAWDLSPDGRTVVTSWAAGEPGGAQRHTLVAIDVATGEHRVLLDDPAYAYDLPRVSPDGTRVAVEVLARATPGEPEDRFLGVVPLTGGALRPLARDWDRWPRSPHWTPDGATLLVTADDHGRAPLWRVDVGTGAIDRLTGDHGTYTDFRVSPDGHWVYALRAAIDSPPSPVRIALDDGSIDPLPSPAETLNVDLRLPGRLEEVTTTADDGTPLRAWISVPHQASADAPAPLVLSIHGGPHLSAKTWSWRWNPWPAVARGYAVLQPDYALSTGYGAEFVRRGWDRRAETPYRDLMTVTDAAQRRPDIDRDRAAVTGASYGGYLANWIAGHTDRFAAIVSHASIWDFDRSAATADLAYLKHGQWAGEPPKDSPHRFAGAITTPMLVVHGDRDRRVPIGNALHLWWDLCARATGDGSGPHRFLRFPDEGHFIEKPNNAKVFYETLFAFLGHHVHGLPWEPPASLG</sequence>
<keyword evidence="1" id="KW-0732">Signal</keyword>
<dbReference type="Proteomes" id="UP001597419">
    <property type="component" value="Unassembled WGS sequence"/>
</dbReference>
<name>A0ABW5GPT8_9PSEU</name>
<organism evidence="4 5">
    <name type="scientific">Amycolatopsis samaneae</name>
    <dbReference type="NCBI Taxonomy" id="664691"/>
    <lineage>
        <taxon>Bacteria</taxon>
        <taxon>Bacillati</taxon>
        <taxon>Actinomycetota</taxon>
        <taxon>Actinomycetes</taxon>
        <taxon>Pseudonocardiales</taxon>
        <taxon>Pseudonocardiaceae</taxon>
        <taxon>Amycolatopsis</taxon>
    </lineage>
</organism>
<dbReference type="PANTHER" id="PTHR42776">
    <property type="entry name" value="SERINE PEPTIDASE S9 FAMILY MEMBER"/>
    <property type="match status" value="1"/>
</dbReference>
<keyword evidence="5" id="KW-1185">Reference proteome</keyword>
<feature type="domain" description="Peptidase S9 prolyl oligopeptidase catalytic" evidence="3">
    <location>
        <begin position="453"/>
        <end position="657"/>
    </location>
</feature>
<comment type="caution">
    <text evidence="4">The sequence shown here is derived from an EMBL/GenBank/DDBJ whole genome shotgun (WGS) entry which is preliminary data.</text>
</comment>
<protein>
    <submittedName>
        <fullName evidence="4">Prolyl oligopeptidase family serine peptidase</fullName>
    </submittedName>
</protein>
<dbReference type="SUPFAM" id="SSF82171">
    <property type="entry name" value="DPP6 N-terminal domain-like"/>
    <property type="match status" value="1"/>
</dbReference>
<proteinExistence type="predicted"/>
<evidence type="ECO:0000259" key="3">
    <source>
        <dbReference type="Pfam" id="PF00326"/>
    </source>
</evidence>
<gene>
    <name evidence="4" type="ORF">ACFSYJ_30100</name>
</gene>
<dbReference type="SUPFAM" id="SSF53474">
    <property type="entry name" value="alpha/beta-Hydrolases"/>
    <property type="match status" value="1"/>
</dbReference>
<accession>A0ABW5GPT8</accession>
<dbReference type="Pfam" id="PF00326">
    <property type="entry name" value="Peptidase_S9"/>
    <property type="match status" value="1"/>
</dbReference>
<dbReference type="InterPro" id="IPR001375">
    <property type="entry name" value="Peptidase_S9_cat"/>
</dbReference>
<reference evidence="5" key="1">
    <citation type="journal article" date="2019" name="Int. J. Syst. Evol. Microbiol.">
        <title>The Global Catalogue of Microorganisms (GCM) 10K type strain sequencing project: providing services to taxonomists for standard genome sequencing and annotation.</title>
        <authorList>
            <consortium name="The Broad Institute Genomics Platform"/>
            <consortium name="The Broad Institute Genome Sequencing Center for Infectious Disease"/>
            <person name="Wu L."/>
            <person name="Ma J."/>
        </authorList>
    </citation>
    <scope>NUCLEOTIDE SEQUENCE [LARGE SCALE GENOMIC DNA]</scope>
    <source>
        <strain evidence="5">CGMCC 4.7643</strain>
    </source>
</reference>